<dbReference type="GO" id="GO:0005829">
    <property type="term" value="C:cytosol"/>
    <property type="evidence" value="ECO:0007669"/>
    <property type="project" value="TreeGrafter"/>
</dbReference>
<dbReference type="RefSeq" id="WP_284351860.1">
    <property type="nucleotide sequence ID" value="NZ_BRXS01000006.1"/>
</dbReference>
<keyword evidence="3" id="KW-0963">Cytoplasm</keyword>
<evidence type="ECO:0000256" key="6">
    <source>
        <dbReference type="ARBA" id="ARBA00023306"/>
    </source>
</evidence>
<name>A0AA37QCV5_9BACT</name>
<comment type="function">
    <text evidence="7">Activator of cell division through the inhibition of FtsZ GTPase activity, therefore promoting FtsZ assembly into bundles of protofilaments necessary for the formation of the division Z ring. It is recruited early at mid-cell but it is not essential for cell division.</text>
</comment>
<evidence type="ECO:0000313" key="12">
    <source>
        <dbReference type="Proteomes" id="UP001161325"/>
    </source>
</evidence>
<dbReference type="Proteomes" id="UP001161325">
    <property type="component" value="Unassembled WGS sequence"/>
</dbReference>
<dbReference type="InterPro" id="IPR036192">
    <property type="entry name" value="Cell_div_ZapA-like_sf"/>
</dbReference>
<dbReference type="GO" id="GO:0030428">
    <property type="term" value="C:cell septum"/>
    <property type="evidence" value="ECO:0007669"/>
    <property type="project" value="TreeGrafter"/>
</dbReference>
<keyword evidence="6" id="KW-0131">Cell cycle</keyword>
<dbReference type="GO" id="GO:0000917">
    <property type="term" value="P:division septum assembly"/>
    <property type="evidence" value="ECO:0007669"/>
    <property type="project" value="UniProtKB-KW"/>
</dbReference>
<evidence type="ECO:0000256" key="3">
    <source>
        <dbReference type="ARBA" id="ARBA00022490"/>
    </source>
</evidence>
<dbReference type="InterPro" id="IPR053712">
    <property type="entry name" value="Bac_CellDiv_Activator"/>
</dbReference>
<feature type="region of interest" description="Disordered" evidence="10">
    <location>
        <begin position="1"/>
        <end position="25"/>
    </location>
</feature>
<dbReference type="GO" id="GO:0032153">
    <property type="term" value="C:cell division site"/>
    <property type="evidence" value="ECO:0007669"/>
    <property type="project" value="TreeGrafter"/>
</dbReference>
<keyword evidence="5" id="KW-0717">Septation</keyword>
<sequence>MSADEEGRTEERAEDHTAPRGGRSSVRVSILGDDYNIRTDAPAAHTRDVAAHVDRVIRQVMSSGTVVETHKAAILAALQITDELFRARAEARDLGTRTSELAAEVRRWLPPTKRGESQG</sequence>
<evidence type="ECO:0000256" key="7">
    <source>
        <dbReference type="ARBA" id="ARBA00024910"/>
    </source>
</evidence>
<evidence type="ECO:0000313" key="11">
    <source>
        <dbReference type="EMBL" id="GLC27421.1"/>
    </source>
</evidence>
<feature type="compositionally biased region" description="Basic and acidic residues" evidence="10">
    <location>
        <begin position="1"/>
        <end position="18"/>
    </location>
</feature>
<dbReference type="GO" id="GO:0000921">
    <property type="term" value="P:septin ring assembly"/>
    <property type="evidence" value="ECO:0007669"/>
    <property type="project" value="TreeGrafter"/>
</dbReference>
<evidence type="ECO:0000256" key="4">
    <source>
        <dbReference type="ARBA" id="ARBA00022618"/>
    </source>
</evidence>
<evidence type="ECO:0000256" key="1">
    <source>
        <dbReference type="ARBA" id="ARBA00004496"/>
    </source>
</evidence>
<dbReference type="InterPro" id="IPR007838">
    <property type="entry name" value="Cell_div_ZapA-like"/>
</dbReference>
<evidence type="ECO:0000256" key="10">
    <source>
        <dbReference type="SAM" id="MobiDB-lite"/>
    </source>
</evidence>
<dbReference type="EMBL" id="BRXS01000006">
    <property type="protein sequence ID" value="GLC27421.1"/>
    <property type="molecule type" value="Genomic_DNA"/>
</dbReference>
<keyword evidence="12" id="KW-1185">Reference proteome</keyword>
<organism evidence="11 12">
    <name type="scientific">Roseisolibacter agri</name>
    <dbReference type="NCBI Taxonomy" id="2014610"/>
    <lineage>
        <taxon>Bacteria</taxon>
        <taxon>Pseudomonadati</taxon>
        <taxon>Gemmatimonadota</taxon>
        <taxon>Gemmatimonadia</taxon>
        <taxon>Gemmatimonadales</taxon>
        <taxon>Gemmatimonadaceae</taxon>
        <taxon>Roseisolibacter</taxon>
    </lineage>
</organism>
<comment type="subunit">
    <text evidence="8">Homodimer. Interacts with FtsZ.</text>
</comment>
<proteinExistence type="predicted"/>
<keyword evidence="4" id="KW-0132">Cell division</keyword>
<dbReference type="PANTHER" id="PTHR34981:SF1">
    <property type="entry name" value="CELL DIVISION PROTEIN ZAPA"/>
    <property type="match status" value="1"/>
</dbReference>
<evidence type="ECO:0000256" key="2">
    <source>
        <dbReference type="ARBA" id="ARBA00015195"/>
    </source>
</evidence>
<dbReference type="AlphaFoldDB" id="A0AA37QCV5"/>
<dbReference type="PANTHER" id="PTHR34981">
    <property type="entry name" value="CELL DIVISION PROTEIN ZAPA"/>
    <property type="match status" value="1"/>
</dbReference>
<evidence type="ECO:0000256" key="8">
    <source>
        <dbReference type="ARBA" id="ARBA00026068"/>
    </source>
</evidence>
<dbReference type="SUPFAM" id="SSF102829">
    <property type="entry name" value="Cell division protein ZapA-like"/>
    <property type="match status" value="1"/>
</dbReference>
<evidence type="ECO:0000256" key="5">
    <source>
        <dbReference type="ARBA" id="ARBA00023210"/>
    </source>
</evidence>
<dbReference type="Gene3D" id="6.10.250.790">
    <property type="match status" value="1"/>
</dbReference>
<gene>
    <name evidence="11" type="ORF">rosag_39340</name>
</gene>
<accession>A0AA37QCV5</accession>
<evidence type="ECO:0000256" key="9">
    <source>
        <dbReference type="ARBA" id="ARBA00033158"/>
    </source>
</evidence>
<dbReference type="Pfam" id="PF05164">
    <property type="entry name" value="ZapA"/>
    <property type="match status" value="1"/>
</dbReference>
<comment type="caution">
    <text evidence="11">The sequence shown here is derived from an EMBL/GenBank/DDBJ whole genome shotgun (WGS) entry which is preliminary data.</text>
</comment>
<dbReference type="GO" id="GO:0043093">
    <property type="term" value="P:FtsZ-dependent cytokinesis"/>
    <property type="evidence" value="ECO:0007669"/>
    <property type="project" value="TreeGrafter"/>
</dbReference>
<reference evidence="11" key="1">
    <citation type="submission" date="2022-08" db="EMBL/GenBank/DDBJ databases">
        <title>Draft genome sequencing of Roseisolibacter agri AW1220.</title>
        <authorList>
            <person name="Tobiishi Y."/>
            <person name="Tonouchi A."/>
        </authorList>
    </citation>
    <scope>NUCLEOTIDE SEQUENCE</scope>
    <source>
        <strain evidence="11">AW1220</strain>
    </source>
</reference>
<comment type="subcellular location">
    <subcellularLocation>
        <location evidence="1">Cytoplasm</location>
    </subcellularLocation>
</comment>
<protein>
    <recommendedName>
        <fullName evidence="2">Cell division protein ZapA</fullName>
    </recommendedName>
    <alternativeName>
        <fullName evidence="9">Z ring-associated protein ZapA</fullName>
    </alternativeName>
</protein>